<dbReference type="EMBL" id="ML002420">
    <property type="protein sequence ID" value="RKP37981.1"/>
    <property type="molecule type" value="Genomic_DNA"/>
</dbReference>
<dbReference type="AlphaFoldDB" id="A0A4P9ZY52"/>
<name>A0A4P9ZY52_9FUNG</name>
<protein>
    <recommendedName>
        <fullName evidence="2">Xylanolytic transcriptional activator regulatory domain-containing protein</fullName>
    </recommendedName>
</protein>
<evidence type="ECO:0000313" key="3">
    <source>
        <dbReference type="EMBL" id="RKP37981.1"/>
    </source>
</evidence>
<organism evidence="3 4">
    <name type="scientific">Dimargaris cristalligena</name>
    <dbReference type="NCBI Taxonomy" id="215637"/>
    <lineage>
        <taxon>Eukaryota</taxon>
        <taxon>Fungi</taxon>
        <taxon>Fungi incertae sedis</taxon>
        <taxon>Zoopagomycota</taxon>
        <taxon>Kickxellomycotina</taxon>
        <taxon>Dimargaritomycetes</taxon>
        <taxon>Dimargaritales</taxon>
        <taxon>Dimargaritaceae</taxon>
        <taxon>Dimargaris</taxon>
    </lineage>
</organism>
<sequence length="169" mass="19438">MFAVPGMLTEATLSLGIFTLHQVLLTTSFRKHQSARVYPIDRPIQLPRPLYLGVGKDLLVDVPTIQNEFLREYYRVTWWTFFHTDVLAALLFGHKPLVDLNDCFVNLPQAGEDLETRFDAELLSTPSLDIHHDRMYPTVLSNSHIKYNRLVAKVEIAILGHRIAQLRSR</sequence>
<dbReference type="GO" id="GO:0006351">
    <property type="term" value="P:DNA-templated transcription"/>
    <property type="evidence" value="ECO:0007669"/>
    <property type="project" value="InterPro"/>
</dbReference>
<keyword evidence="1" id="KW-0539">Nucleus</keyword>
<dbReference type="Proteomes" id="UP000268162">
    <property type="component" value="Unassembled WGS sequence"/>
</dbReference>
<gene>
    <name evidence="3" type="ORF">BJ085DRAFT_33584</name>
</gene>
<evidence type="ECO:0000313" key="4">
    <source>
        <dbReference type="Proteomes" id="UP000268162"/>
    </source>
</evidence>
<dbReference type="GO" id="GO:0008270">
    <property type="term" value="F:zinc ion binding"/>
    <property type="evidence" value="ECO:0007669"/>
    <property type="project" value="InterPro"/>
</dbReference>
<evidence type="ECO:0000259" key="2">
    <source>
        <dbReference type="Pfam" id="PF04082"/>
    </source>
</evidence>
<dbReference type="InterPro" id="IPR007219">
    <property type="entry name" value="XnlR_reg_dom"/>
</dbReference>
<dbReference type="GO" id="GO:0003677">
    <property type="term" value="F:DNA binding"/>
    <property type="evidence" value="ECO:0007669"/>
    <property type="project" value="InterPro"/>
</dbReference>
<evidence type="ECO:0000256" key="1">
    <source>
        <dbReference type="ARBA" id="ARBA00023242"/>
    </source>
</evidence>
<feature type="domain" description="Xylanolytic transcriptional activator regulatory" evidence="2">
    <location>
        <begin position="67"/>
        <end position="153"/>
    </location>
</feature>
<dbReference type="Pfam" id="PF04082">
    <property type="entry name" value="Fungal_trans"/>
    <property type="match status" value="1"/>
</dbReference>
<keyword evidence="4" id="KW-1185">Reference proteome</keyword>
<reference evidence="4" key="1">
    <citation type="journal article" date="2018" name="Nat. Microbiol.">
        <title>Leveraging single-cell genomics to expand the fungal tree of life.</title>
        <authorList>
            <person name="Ahrendt S.R."/>
            <person name="Quandt C.A."/>
            <person name="Ciobanu D."/>
            <person name="Clum A."/>
            <person name="Salamov A."/>
            <person name="Andreopoulos B."/>
            <person name="Cheng J.F."/>
            <person name="Woyke T."/>
            <person name="Pelin A."/>
            <person name="Henrissat B."/>
            <person name="Reynolds N.K."/>
            <person name="Benny G.L."/>
            <person name="Smith M.E."/>
            <person name="James T.Y."/>
            <person name="Grigoriev I.V."/>
        </authorList>
    </citation>
    <scope>NUCLEOTIDE SEQUENCE [LARGE SCALE GENOMIC DNA]</scope>
    <source>
        <strain evidence="4">RSA 468</strain>
    </source>
</reference>
<proteinExistence type="predicted"/>
<accession>A0A4P9ZY52</accession>